<dbReference type="RefSeq" id="WP_189773930.1">
    <property type="nucleotide sequence ID" value="NZ_BNCK01000010.1"/>
</dbReference>
<dbReference type="EMBL" id="BNCK01000010">
    <property type="protein sequence ID" value="GHG04708.1"/>
    <property type="molecule type" value="Genomic_DNA"/>
</dbReference>
<comment type="caution">
    <text evidence="1">The sequence shown here is derived from an EMBL/GenBank/DDBJ whole genome shotgun (WGS) entry which is preliminary data.</text>
</comment>
<gene>
    <name evidence="1" type="ORF">GCM10017161_37880</name>
</gene>
<accession>A0A919BPG4</accession>
<evidence type="ECO:0000313" key="2">
    <source>
        <dbReference type="Proteomes" id="UP000623842"/>
    </source>
</evidence>
<dbReference type="AlphaFoldDB" id="A0A919BPG4"/>
<proteinExistence type="predicted"/>
<reference evidence="1" key="1">
    <citation type="journal article" date="2014" name="Int. J. Syst. Evol. Microbiol.">
        <title>Complete genome sequence of Corynebacterium casei LMG S-19264T (=DSM 44701T), isolated from a smear-ripened cheese.</title>
        <authorList>
            <consortium name="US DOE Joint Genome Institute (JGI-PGF)"/>
            <person name="Walter F."/>
            <person name="Albersmeier A."/>
            <person name="Kalinowski J."/>
            <person name="Ruckert C."/>
        </authorList>
    </citation>
    <scope>NUCLEOTIDE SEQUENCE</scope>
    <source>
        <strain evidence="1">KCTC 42731</strain>
    </source>
</reference>
<sequence length="135" mass="15254">MQKTFDSDIAHGQFEVSCQGQIIFVKLQGSFNCAAIKAYAQAVKDEIMSFEGKSFAMLVNDIQVEGGTPEAYDALNDYNAWLNEQAIIAKAFILSSIALKDIIINRTPELQRQNIAFFEHSKEAIAWLEEQIQRY</sequence>
<name>A0A919BPG4_9GAMM</name>
<protein>
    <submittedName>
        <fullName evidence="1">Uncharacterized protein</fullName>
    </submittedName>
</protein>
<evidence type="ECO:0000313" key="1">
    <source>
        <dbReference type="EMBL" id="GHG04708.1"/>
    </source>
</evidence>
<organism evidence="1 2">
    <name type="scientific">Thalassotalea marina</name>
    <dbReference type="NCBI Taxonomy" id="1673741"/>
    <lineage>
        <taxon>Bacteria</taxon>
        <taxon>Pseudomonadati</taxon>
        <taxon>Pseudomonadota</taxon>
        <taxon>Gammaproteobacteria</taxon>
        <taxon>Alteromonadales</taxon>
        <taxon>Colwelliaceae</taxon>
        <taxon>Thalassotalea</taxon>
    </lineage>
</organism>
<reference evidence="1" key="2">
    <citation type="submission" date="2020-09" db="EMBL/GenBank/DDBJ databases">
        <authorList>
            <person name="Sun Q."/>
            <person name="Kim S."/>
        </authorList>
    </citation>
    <scope>NUCLEOTIDE SEQUENCE</scope>
    <source>
        <strain evidence="1">KCTC 42731</strain>
    </source>
</reference>
<dbReference type="Proteomes" id="UP000623842">
    <property type="component" value="Unassembled WGS sequence"/>
</dbReference>
<keyword evidence="2" id="KW-1185">Reference proteome</keyword>